<evidence type="ECO:0000256" key="2">
    <source>
        <dbReference type="ARBA" id="ARBA00022737"/>
    </source>
</evidence>
<dbReference type="InterPro" id="IPR015915">
    <property type="entry name" value="Kelch-typ_b-propeller"/>
</dbReference>
<dbReference type="PANTHER" id="PTHR46344">
    <property type="entry name" value="OS02G0202900 PROTEIN"/>
    <property type="match status" value="1"/>
</dbReference>
<dbReference type="InterPro" id="IPR011043">
    <property type="entry name" value="Gal_Oxase/kelch_b-propeller"/>
</dbReference>
<name>A0AAU9IQK8_9CILI</name>
<sequence length="266" mass="30728">MIYDTENDSKEVRILETPEPLDWGTCIAQLPNGNLFCFGKDYPYSGISLIIDENYRVRQLPSGTPCRCSSAIYFNNSLYCFGGENNNRALTLSERFDLNENRWIKLKPLPKADYNCTSVIFNGNIVISGRENKNLLRYSIGSNTFATIPYDFQAEKCKILISAERLYLIECENGSIYESELSNDTVWRRIGDSIIDYFYQVYLSYNKGGINIATGYILNCFKFNLETKRLTKVFGEDAIYLPISLTDEEELMDELDEIEKNEDWFK</sequence>
<gene>
    <name evidence="3" type="ORF">BSTOLATCC_MIC8750</name>
</gene>
<evidence type="ECO:0000313" key="3">
    <source>
        <dbReference type="EMBL" id="CAG9313485.1"/>
    </source>
</evidence>
<dbReference type="SMART" id="SM00612">
    <property type="entry name" value="Kelch"/>
    <property type="match status" value="1"/>
</dbReference>
<dbReference type="PANTHER" id="PTHR46344:SF27">
    <property type="entry name" value="KELCH REPEAT SUPERFAMILY PROTEIN"/>
    <property type="match status" value="1"/>
</dbReference>
<keyword evidence="2" id="KW-0677">Repeat</keyword>
<dbReference type="EMBL" id="CAJZBQ010000010">
    <property type="protein sequence ID" value="CAG9313485.1"/>
    <property type="molecule type" value="Genomic_DNA"/>
</dbReference>
<dbReference type="SUPFAM" id="SSF50965">
    <property type="entry name" value="Galactose oxidase, central domain"/>
    <property type="match status" value="1"/>
</dbReference>
<protein>
    <submittedName>
        <fullName evidence="3">Uncharacterized protein</fullName>
    </submittedName>
</protein>
<dbReference type="InterPro" id="IPR006652">
    <property type="entry name" value="Kelch_1"/>
</dbReference>
<evidence type="ECO:0000313" key="4">
    <source>
        <dbReference type="Proteomes" id="UP001162131"/>
    </source>
</evidence>
<evidence type="ECO:0000256" key="1">
    <source>
        <dbReference type="ARBA" id="ARBA00022441"/>
    </source>
</evidence>
<organism evidence="3 4">
    <name type="scientific">Blepharisma stoltei</name>
    <dbReference type="NCBI Taxonomy" id="1481888"/>
    <lineage>
        <taxon>Eukaryota</taxon>
        <taxon>Sar</taxon>
        <taxon>Alveolata</taxon>
        <taxon>Ciliophora</taxon>
        <taxon>Postciliodesmatophora</taxon>
        <taxon>Heterotrichea</taxon>
        <taxon>Heterotrichida</taxon>
        <taxon>Blepharismidae</taxon>
        <taxon>Blepharisma</taxon>
    </lineage>
</organism>
<keyword evidence="1" id="KW-0880">Kelch repeat</keyword>
<dbReference type="Pfam" id="PF01344">
    <property type="entry name" value="Kelch_1"/>
    <property type="match status" value="1"/>
</dbReference>
<accession>A0AAU9IQK8</accession>
<dbReference type="Proteomes" id="UP001162131">
    <property type="component" value="Unassembled WGS sequence"/>
</dbReference>
<dbReference type="AlphaFoldDB" id="A0AAU9IQK8"/>
<proteinExistence type="predicted"/>
<keyword evidence="4" id="KW-1185">Reference proteome</keyword>
<reference evidence="3" key="1">
    <citation type="submission" date="2021-09" db="EMBL/GenBank/DDBJ databases">
        <authorList>
            <consortium name="AG Swart"/>
            <person name="Singh M."/>
            <person name="Singh A."/>
            <person name="Seah K."/>
            <person name="Emmerich C."/>
        </authorList>
    </citation>
    <scope>NUCLEOTIDE SEQUENCE</scope>
    <source>
        <strain evidence="3">ATCC30299</strain>
    </source>
</reference>
<comment type="caution">
    <text evidence="3">The sequence shown here is derived from an EMBL/GenBank/DDBJ whole genome shotgun (WGS) entry which is preliminary data.</text>
</comment>
<dbReference type="Gene3D" id="2.120.10.80">
    <property type="entry name" value="Kelch-type beta propeller"/>
    <property type="match status" value="1"/>
</dbReference>